<dbReference type="EMBL" id="HQ441233">
    <property type="protein sequence ID" value="ADQ64032.1"/>
    <property type="molecule type" value="Genomic_DNA"/>
</dbReference>
<dbReference type="SUPFAM" id="SSF81336">
    <property type="entry name" value="F1F0 ATP synthase subunit A"/>
    <property type="match status" value="1"/>
</dbReference>
<comment type="similarity">
    <text evidence="2">Belongs to the ATPase A chain family.</text>
</comment>
<dbReference type="Gene3D" id="1.20.120.220">
    <property type="entry name" value="ATP synthase, F0 complex, subunit A"/>
    <property type="match status" value="1"/>
</dbReference>
<evidence type="ECO:0000313" key="13">
    <source>
        <dbReference type="EMBL" id="ADQ64032.1"/>
    </source>
</evidence>
<evidence type="ECO:0000256" key="7">
    <source>
        <dbReference type="ARBA" id="ARBA00022989"/>
    </source>
</evidence>
<keyword evidence="3" id="KW-0813">Transport</keyword>
<evidence type="ECO:0000256" key="12">
    <source>
        <dbReference type="SAM" id="Phobius"/>
    </source>
</evidence>
<comment type="subcellular location">
    <subcellularLocation>
        <location evidence="1">Membrane</location>
        <topology evidence="1">Multi-pass membrane protein</topology>
    </subcellularLocation>
    <subcellularLocation>
        <location evidence="11">Mitochondrion inner membrane</location>
        <topology evidence="11">Multi-pass membrane protein</topology>
    </subcellularLocation>
</comment>
<keyword evidence="13" id="KW-0496">Mitochondrion</keyword>
<name>I6LNM8_9HEMI</name>
<evidence type="ECO:0000256" key="1">
    <source>
        <dbReference type="ARBA" id="ARBA00004141"/>
    </source>
</evidence>
<keyword evidence="9 12" id="KW-0472">Membrane</keyword>
<evidence type="ECO:0000256" key="11">
    <source>
        <dbReference type="RuleBase" id="RU004450"/>
    </source>
</evidence>
<evidence type="ECO:0000256" key="4">
    <source>
        <dbReference type="ARBA" id="ARBA00022547"/>
    </source>
</evidence>
<feature type="transmembrane region" description="Helical" evidence="12">
    <location>
        <begin position="99"/>
        <end position="118"/>
    </location>
</feature>
<keyword evidence="5 12" id="KW-0812">Transmembrane</keyword>
<evidence type="ECO:0000256" key="8">
    <source>
        <dbReference type="ARBA" id="ARBA00023065"/>
    </source>
</evidence>
<dbReference type="NCBIfam" id="TIGR01131">
    <property type="entry name" value="ATP_synt_6_or_A"/>
    <property type="match status" value="1"/>
</dbReference>
<dbReference type="InterPro" id="IPR035908">
    <property type="entry name" value="F0_ATP_A_sf"/>
</dbReference>
<dbReference type="GO" id="GO:0045259">
    <property type="term" value="C:proton-transporting ATP synthase complex"/>
    <property type="evidence" value="ECO:0007669"/>
    <property type="project" value="UniProtKB-KW"/>
</dbReference>
<dbReference type="Pfam" id="PF00119">
    <property type="entry name" value="ATP-synt_A"/>
    <property type="match status" value="1"/>
</dbReference>
<dbReference type="GO" id="GO:0046933">
    <property type="term" value="F:proton-transporting ATP synthase activity, rotational mechanism"/>
    <property type="evidence" value="ECO:0007669"/>
    <property type="project" value="TreeGrafter"/>
</dbReference>
<dbReference type="PROSITE" id="PS00449">
    <property type="entry name" value="ATPASE_A"/>
    <property type="match status" value="1"/>
</dbReference>
<dbReference type="InterPro" id="IPR000568">
    <property type="entry name" value="ATP_synth_F0_asu"/>
</dbReference>
<sequence>MMTNLFSSFDPATSNNMSMNWTSMLIMFSVMPYLYWKIPNQLNVMIMKITNLMNNEFKLLINDKHNKYSMMFTSLFIMILINNMMGLLPYVFTCTSHMMINLTLALPLWLSFMVYGWINQTENMLAHLIPQGTPAALMPFMVCIEMISNIIRPGSLAVRLTANMIAGHLLITLLGNNTIESNMTIMIMIIMSMLVMFEVAVSIIQAYVFSVLSSLYSSEVK</sequence>
<accession>I6LNM8</accession>
<keyword evidence="7 12" id="KW-1133">Transmembrane helix</keyword>
<keyword evidence="10" id="KW-0066">ATP synthesis</keyword>
<dbReference type="InterPro" id="IPR045083">
    <property type="entry name" value="ATP_synth_F0_asu_bact/mt"/>
</dbReference>
<feature type="transmembrane region" description="Helical" evidence="12">
    <location>
        <begin position="21"/>
        <end position="38"/>
    </location>
</feature>
<geneLocation type="mitochondrion" evidence="13"/>
<feature type="transmembrane region" description="Helical" evidence="12">
    <location>
        <begin position="185"/>
        <end position="212"/>
    </location>
</feature>
<reference evidence="13" key="1">
    <citation type="journal article" date="2012" name="Zootaxa">
        <title>The complete mitochondrial genome of the flat bug Aradacanthia heissi (Hemiptera: Aradidae).</title>
        <authorList>
            <person name="Shi A.M."/>
            <person name="Li H."/>
            <person name="Bai X.S."/>
            <person name="Dai X."/>
            <person name="Chang J."/>
            <person name="Guilbert E."/>
            <person name="Cai W.Z."/>
        </authorList>
    </citation>
    <scope>NUCLEOTIDE SEQUENCE</scope>
</reference>
<dbReference type="PANTHER" id="PTHR11410">
    <property type="entry name" value="ATP SYNTHASE SUBUNIT A"/>
    <property type="match status" value="1"/>
</dbReference>
<dbReference type="PANTHER" id="PTHR11410:SF0">
    <property type="entry name" value="ATP SYNTHASE SUBUNIT A"/>
    <property type="match status" value="1"/>
</dbReference>
<evidence type="ECO:0000256" key="10">
    <source>
        <dbReference type="ARBA" id="ARBA00023310"/>
    </source>
</evidence>
<feature type="transmembrane region" description="Helical" evidence="12">
    <location>
        <begin position="68"/>
        <end position="92"/>
    </location>
</feature>
<keyword evidence="4" id="KW-0138">CF(0)</keyword>
<dbReference type="InterPro" id="IPR023011">
    <property type="entry name" value="ATP_synth_F0_asu_AS"/>
</dbReference>
<evidence type="ECO:0000256" key="2">
    <source>
        <dbReference type="ARBA" id="ARBA00006810"/>
    </source>
</evidence>
<evidence type="ECO:0000256" key="3">
    <source>
        <dbReference type="ARBA" id="ARBA00022448"/>
    </source>
</evidence>
<dbReference type="AlphaFoldDB" id="I6LNM8"/>
<evidence type="ECO:0000256" key="5">
    <source>
        <dbReference type="ARBA" id="ARBA00022692"/>
    </source>
</evidence>
<proteinExistence type="inferred from homology"/>
<dbReference type="GO" id="GO:0005743">
    <property type="term" value="C:mitochondrial inner membrane"/>
    <property type="evidence" value="ECO:0007669"/>
    <property type="project" value="UniProtKB-SubCell"/>
</dbReference>
<organism evidence="13">
    <name type="scientific">Aradacanthia heissi</name>
    <dbReference type="NCBI Taxonomy" id="928818"/>
    <lineage>
        <taxon>Eukaryota</taxon>
        <taxon>Metazoa</taxon>
        <taxon>Ecdysozoa</taxon>
        <taxon>Arthropoda</taxon>
        <taxon>Hexapoda</taxon>
        <taxon>Insecta</taxon>
        <taxon>Pterygota</taxon>
        <taxon>Neoptera</taxon>
        <taxon>Paraneoptera</taxon>
        <taxon>Hemiptera</taxon>
        <taxon>Heteroptera</taxon>
        <taxon>Panheteroptera</taxon>
        <taxon>Pentatomomorpha</taxon>
        <taxon>Aradoidea</taxon>
        <taxon>Aradidae</taxon>
        <taxon>Calisiinae</taxon>
        <taxon>Aradacanthia</taxon>
    </lineage>
</organism>
<protein>
    <recommendedName>
        <fullName evidence="11">ATP synthase subunit a</fullName>
    </recommendedName>
</protein>
<evidence type="ECO:0000256" key="6">
    <source>
        <dbReference type="ARBA" id="ARBA00022781"/>
    </source>
</evidence>
<keyword evidence="6" id="KW-0375">Hydrogen ion transport</keyword>
<gene>
    <name evidence="13" type="primary">ATP6</name>
</gene>
<dbReference type="PRINTS" id="PR00123">
    <property type="entry name" value="ATPASEA"/>
</dbReference>
<keyword evidence="8" id="KW-0406">Ion transport</keyword>
<evidence type="ECO:0000256" key="9">
    <source>
        <dbReference type="ARBA" id="ARBA00023136"/>
    </source>
</evidence>
<dbReference type="CDD" id="cd00310">
    <property type="entry name" value="ATP-synt_Fo_a_6"/>
    <property type="match status" value="1"/>
</dbReference>